<keyword evidence="3" id="KW-1185">Reference proteome</keyword>
<sequence length="57" mass="5779">MRLDTTRRPSRVAVTAFGIAGILAAIAVYNYATGVHGGAVVSSVGTVVATLFGVLTE</sequence>
<keyword evidence="1" id="KW-1133">Transmembrane helix</keyword>
<accession>A0AAW4PL87</accession>
<keyword evidence="1" id="KW-0472">Membrane</keyword>
<dbReference type="EMBL" id="RKLR01000001">
    <property type="protein sequence ID" value="MBX0321798.1"/>
    <property type="molecule type" value="Genomic_DNA"/>
</dbReference>
<dbReference type="RefSeq" id="WP_220616800.1">
    <property type="nucleotide sequence ID" value="NZ_RKLR01000001.1"/>
</dbReference>
<evidence type="ECO:0000256" key="1">
    <source>
        <dbReference type="SAM" id="Phobius"/>
    </source>
</evidence>
<proteinExistence type="predicted"/>
<comment type="caution">
    <text evidence="2">The sequence shown here is derived from an EMBL/GenBank/DDBJ whole genome shotgun (WGS) entry which is preliminary data.</text>
</comment>
<dbReference type="AlphaFoldDB" id="A0AAW4PL87"/>
<gene>
    <name evidence="2" type="ORF">EGH21_02010</name>
</gene>
<evidence type="ECO:0000313" key="3">
    <source>
        <dbReference type="Proteomes" id="UP001430377"/>
    </source>
</evidence>
<protein>
    <submittedName>
        <fullName evidence="2">Uncharacterized protein</fullName>
    </submittedName>
</protein>
<keyword evidence="1" id="KW-0812">Transmembrane</keyword>
<reference evidence="2 3" key="1">
    <citation type="submission" date="2021-06" db="EMBL/GenBank/DDBJ databases">
        <title>Halomicroarcula sp. a new haloarchaeum isolated from saline soil.</title>
        <authorList>
            <person name="Duran-Viseras A."/>
            <person name="Sanchez-Porro C."/>
            <person name="Ventosa A."/>
        </authorList>
    </citation>
    <scope>NUCLEOTIDE SEQUENCE [LARGE SCALE GENOMIC DNA]</scope>
    <source>
        <strain evidence="2 3">F13</strain>
    </source>
</reference>
<organism evidence="2 3">
    <name type="scientific">Haloarcula rubra</name>
    <dbReference type="NCBI Taxonomy" id="2487747"/>
    <lineage>
        <taxon>Archaea</taxon>
        <taxon>Methanobacteriati</taxon>
        <taxon>Methanobacteriota</taxon>
        <taxon>Stenosarchaea group</taxon>
        <taxon>Halobacteria</taxon>
        <taxon>Halobacteriales</taxon>
        <taxon>Haloarculaceae</taxon>
        <taxon>Haloarcula</taxon>
    </lineage>
</organism>
<feature type="transmembrane region" description="Helical" evidence="1">
    <location>
        <begin position="38"/>
        <end position="56"/>
    </location>
</feature>
<evidence type="ECO:0000313" key="2">
    <source>
        <dbReference type="EMBL" id="MBX0321798.1"/>
    </source>
</evidence>
<feature type="transmembrane region" description="Helical" evidence="1">
    <location>
        <begin position="12"/>
        <end position="32"/>
    </location>
</feature>
<name>A0AAW4PL87_9EURY</name>
<dbReference type="Proteomes" id="UP001430377">
    <property type="component" value="Unassembled WGS sequence"/>
</dbReference>